<evidence type="ECO:0000313" key="3">
    <source>
        <dbReference type="Proteomes" id="UP000317717"/>
    </source>
</evidence>
<reference evidence="2 3" key="1">
    <citation type="submission" date="2019-06" db="EMBL/GenBank/DDBJ databases">
        <title>Whole genome shotgun sequence of Acinetobacter pittii NBRC 110514.</title>
        <authorList>
            <person name="Hosoyama A."/>
            <person name="Uohara A."/>
            <person name="Ohji S."/>
            <person name="Ichikawa N."/>
        </authorList>
    </citation>
    <scope>NUCLEOTIDE SEQUENCE [LARGE SCALE GENOMIC DNA]</scope>
    <source>
        <strain evidence="2 3">NBRC 110514</strain>
    </source>
</reference>
<keyword evidence="1" id="KW-0472">Membrane</keyword>
<sequence length="119" mass="13575">MSHMLTTEPCNLIAEESSIKRKVKHKVVPAKYRWMIFYRFILAGIGGYILSALACVVLSYLFKAHPVDAVLSATMLAFIIYVSVFIWVFINHSTQRATWGVVIPSVFLFIFYWGLKGII</sequence>
<dbReference type="EMBL" id="BJLJ01000003">
    <property type="protein sequence ID" value="GEA66298.1"/>
    <property type="molecule type" value="Genomic_DNA"/>
</dbReference>
<proteinExistence type="predicted"/>
<evidence type="ECO:0000313" key="2">
    <source>
        <dbReference type="EMBL" id="GEA66298.1"/>
    </source>
</evidence>
<keyword evidence="1" id="KW-0812">Transmembrane</keyword>
<feature type="transmembrane region" description="Helical" evidence="1">
    <location>
        <begin position="69"/>
        <end position="90"/>
    </location>
</feature>
<comment type="caution">
    <text evidence="2">The sequence shown here is derived from an EMBL/GenBank/DDBJ whole genome shotgun (WGS) entry which is preliminary data.</text>
</comment>
<protein>
    <recommendedName>
        <fullName evidence="4">Iron transporter</fullName>
    </recommendedName>
</protein>
<accession>A0A4Y3J5P8</accession>
<dbReference type="Proteomes" id="UP000317717">
    <property type="component" value="Unassembled WGS sequence"/>
</dbReference>
<dbReference type="AlphaFoldDB" id="A0A4Y3J5P8"/>
<keyword evidence="1" id="KW-1133">Transmembrane helix</keyword>
<feature type="transmembrane region" description="Helical" evidence="1">
    <location>
        <begin position="96"/>
        <end position="115"/>
    </location>
</feature>
<evidence type="ECO:0000256" key="1">
    <source>
        <dbReference type="SAM" id="Phobius"/>
    </source>
</evidence>
<organism evidence="2 3">
    <name type="scientific">Acinetobacter pittii</name>
    <name type="common">Acinetobacter genomosp. 3</name>
    <dbReference type="NCBI Taxonomy" id="48296"/>
    <lineage>
        <taxon>Bacteria</taxon>
        <taxon>Pseudomonadati</taxon>
        <taxon>Pseudomonadota</taxon>
        <taxon>Gammaproteobacteria</taxon>
        <taxon>Moraxellales</taxon>
        <taxon>Moraxellaceae</taxon>
        <taxon>Acinetobacter</taxon>
        <taxon>Acinetobacter calcoaceticus/baumannii complex</taxon>
    </lineage>
</organism>
<gene>
    <name evidence="2" type="ORF">PA3_04560</name>
</gene>
<name>A0A4Y3J5P8_ACIPI</name>
<feature type="transmembrane region" description="Helical" evidence="1">
    <location>
        <begin position="36"/>
        <end position="62"/>
    </location>
</feature>
<evidence type="ECO:0008006" key="4">
    <source>
        <dbReference type="Google" id="ProtNLM"/>
    </source>
</evidence>